<dbReference type="STRING" id="40148.A0A0E0BUY0"/>
<protein>
    <submittedName>
        <fullName evidence="1">Uncharacterized protein</fullName>
    </submittedName>
</protein>
<dbReference type="Gramene" id="OGLUM12G19770.1">
    <property type="protein sequence ID" value="OGLUM12G19770.1"/>
    <property type="gene ID" value="OGLUM12G19770"/>
</dbReference>
<sequence>MTVRCNGCLAPPLLLIELRLEVTVDVDGNGGEVQGFGWEQLRMELGDRQHVVVTQEQFHTHHGYDHFQAFSCCYKSP</sequence>
<reference evidence="1" key="2">
    <citation type="submission" date="2018-05" db="EMBL/GenBank/DDBJ databases">
        <title>OgluRS3 (Oryza glumaepatula Reference Sequence Version 3).</title>
        <authorList>
            <person name="Zhang J."/>
            <person name="Kudrna D."/>
            <person name="Lee S."/>
            <person name="Talag J."/>
            <person name="Welchert J."/>
            <person name="Wing R.A."/>
        </authorList>
    </citation>
    <scope>NUCLEOTIDE SEQUENCE [LARGE SCALE GENOMIC DNA]</scope>
</reference>
<organism evidence="1">
    <name type="scientific">Oryza glumipatula</name>
    <dbReference type="NCBI Taxonomy" id="40148"/>
    <lineage>
        <taxon>Eukaryota</taxon>
        <taxon>Viridiplantae</taxon>
        <taxon>Streptophyta</taxon>
        <taxon>Embryophyta</taxon>
        <taxon>Tracheophyta</taxon>
        <taxon>Spermatophyta</taxon>
        <taxon>Magnoliopsida</taxon>
        <taxon>Liliopsida</taxon>
        <taxon>Poales</taxon>
        <taxon>Poaceae</taxon>
        <taxon>BOP clade</taxon>
        <taxon>Oryzoideae</taxon>
        <taxon>Oryzeae</taxon>
        <taxon>Oryzinae</taxon>
        <taxon>Oryza</taxon>
    </lineage>
</organism>
<keyword evidence="2" id="KW-1185">Reference proteome</keyword>
<proteinExistence type="predicted"/>
<evidence type="ECO:0000313" key="1">
    <source>
        <dbReference type="EnsemblPlants" id="OGLUM12G19770.1"/>
    </source>
</evidence>
<dbReference type="EnsemblPlants" id="OGLUM12G19770.1">
    <property type="protein sequence ID" value="OGLUM12G19770.1"/>
    <property type="gene ID" value="OGLUM12G19770"/>
</dbReference>
<reference evidence="1" key="1">
    <citation type="submission" date="2015-04" db="UniProtKB">
        <authorList>
            <consortium name="EnsemblPlants"/>
        </authorList>
    </citation>
    <scope>IDENTIFICATION</scope>
</reference>
<name>A0A0E0BUY0_9ORYZ</name>
<dbReference type="Proteomes" id="UP000026961">
    <property type="component" value="Chromosome 12"/>
</dbReference>
<accession>A0A0E0BUY0</accession>
<dbReference type="AlphaFoldDB" id="A0A0E0BUY0"/>
<evidence type="ECO:0000313" key="2">
    <source>
        <dbReference type="Proteomes" id="UP000026961"/>
    </source>
</evidence>
<dbReference type="HOGENOM" id="CLU_2642098_0_0_1"/>